<dbReference type="Proteomes" id="UP000464954">
    <property type="component" value="Chromosome"/>
</dbReference>
<gene>
    <name evidence="2" type="ORF">GT409_07025</name>
</gene>
<dbReference type="KEGG" id="taer:GT409_07025"/>
<evidence type="ECO:0000313" key="3">
    <source>
        <dbReference type="Proteomes" id="UP000464954"/>
    </source>
</evidence>
<name>A0A6P1M822_9BACT</name>
<organism evidence="2 3">
    <name type="scientific">Tichowtungia aerotolerans</name>
    <dbReference type="NCBI Taxonomy" id="2697043"/>
    <lineage>
        <taxon>Bacteria</taxon>
        <taxon>Pseudomonadati</taxon>
        <taxon>Kiritimatiellota</taxon>
        <taxon>Tichowtungiia</taxon>
        <taxon>Tichowtungiales</taxon>
        <taxon>Tichowtungiaceae</taxon>
        <taxon>Tichowtungia</taxon>
    </lineage>
</organism>
<feature type="chain" id="PRO_5027003658" evidence="1">
    <location>
        <begin position="21"/>
        <end position="545"/>
    </location>
</feature>
<proteinExistence type="predicted"/>
<dbReference type="EMBL" id="CP047593">
    <property type="protein sequence ID" value="QHI69213.1"/>
    <property type="molecule type" value="Genomic_DNA"/>
</dbReference>
<dbReference type="AlphaFoldDB" id="A0A6P1M822"/>
<accession>A0A6P1M822</accession>
<sequence length="545" mass="57536">MKKWIITVCLLIVSMSVARAKIVFQDDFSGAAGMAKDNISPEVSWDAYADAGAALLDGEGRLYSNDSALDSANWRLLGGTVDDAWANADVIKYTVVMRTPTANYINIGFQNTNVNGLESAAAEAGPFVRFRSVGNINLYGGDGVDLNLSKTFLAAYTGGSVVTAEVSYVVADQTVDIAINGVTLGTNLKITQTLGTVESTPTLFSLQINFKNQDTVENGGAYIDSLTVETFDSVLVKDTVFQDDFSGAAGTAKDNISPEVTWDGYTGVGLAVLDGAGRLYSNNSLSRDANWRLQGGVVSGDGWTDADGVRFTATVRTPTNNNVNIGFHDFNANGLINVSSGGGPYVCLTSVGNVQVYGGEGSENQIGGYVGLYTPGDVVTVEFTYWKSSQTYDLSLNGSVVATGIDVVHTISGASEVPVLEYFQINFNLQDSVENGGAYVEDLAIETVEVIYVDAPPGVIPEFVSVEAVSGNILKLLVHTSADALSGQTIVGRSSLSEGGWTNIPFANSSSGPFWITNLTYSAVEGTNYAVFVETDSPTGFFGVE</sequence>
<evidence type="ECO:0000313" key="2">
    <source>
        <dbReference type="EMBL" id="QHI69213.1"/>
    </source>
</evidence>
<keyword evidence="3" id="KW-1185">Reference proteome</keyword>
<feature type="signal peptide" evidence="1">
    <location>
        <begin position="1"/>
        <end position="20"/>
    </location>
</feature>
<evidence type="ECO:0000256" key="1">
    <source>
        <dbReference type="SAM" id="SignalP"/>
    </source>
</evidence>
<protein>
    <submittedName>
        <fullName evidence="2">Uncharacterized protein</fullName>
    </submittedName>
</protein>
<reference evidence="2 3" key="1">
    <citation type="submission" date="2020-01" db="EMBL/GenBank/DDBJ databases">
        <title>Ponticoccus aerotolerans gen. nov., sp. nov., an anaerobic bacterium and proposal of Ponticoccusceae fam. nov., Ponticoccusles ord. nov. and Ponticoccuse classis nov. in the phylum Kiritimatiellaeota.</title>
        <authorList>
            <person name="Zhou L.Y."/>
            <person name="Du Z.J."/>
        </authorList>
    </citation>
    <scope>NUCLEOTIDE SEQUENCE [LARGE SCALE GENOMIC DNA]</scope>
    <source>
        <strain evidence="2 3">S-5007</strain>
    </source>
</reference>
<dbReference type="RefSeq" id="WP_160628319.1">
    <property type="nucleotide sequence ID" value="NZ_CP047593.1"/>
</dbReference>
<keyword evidence="1" id="KW-0732">Signal</keyword>